<accession>A0A482WU10</accession>
<dbReference type="CDD" id="cd00054">
    <property type="entry name" value="EGF_CA"/>
    <property type="match status" value="1"/>
</dbReference>
<organism evidence="3 4">
    <name type="scientific">Laodelphax striatellus</name>
    <name type="common">Small brown planthopper</name>
    <name type="synonym">Delphax striatella</name>
    <dbReference type="NCBI Taxonomy" id="195883"/>
    <lineage>
        <taxon>Eukaryota</taxon>
        <taxon>Metazoa</taxon>
        <taxon>Ecdysozoa</taxon>
        <taxon>Arthropoda</taxon>
        <taxon>Hexapoda</taxon>
        <taxon>Insecta</taxon>
        <taxon>Pterygota</taxon>
        <taxon>Neoptera</taxon>
        <taxon>Paraneoptera</taxon>
        <taxon>Hemiptera</taxon>
        <taxon>Auchenorrhyncha</taxon>
        <taxon>Fulgoroidea</taxon>
        <taxon>Delphacidae</taxon>
        <taxon>Criomorphinae</taxon>
        <taxon>Laodelphax</taxon>
    </lineage>
</organism>
<feature type="domain" description="EGF-like" evidence="2">
    <location>
        <begin position="5"/>
        <end position="42"/>
    </location>
</feature>
<dbReference type="SUPFAM" id="SSF57196">
    <property type="entry name" value="EGF/Laminin"/>
    <property type="match status" value="1"/>
</dbReference>
<evidence type="ECO:0000313" key="3">
    <source>
        <dbReference type="EMBL" id="RZF37089.1"/>
    </source>
</evidence>
<dbReference type="PROSITE" id="PS50026">
    <property type="entry name" value="EGF_3"/>
    <property type="match status" value="1"/>
</dbReference>
<dbReference type="FunFam" id="2.10.25.10:FF:000525">
    <property type="entry name" value="Fat-like cadherin-related tumor suppressor homolog"/>
    <property type="match status" value="1"/>
</dbReference>
<evidence type="ECO:0000313" key="4">
    <source>
        <dbReference type="Proteomes" id="UP000291343"/>
    </source>
</evidence>
<comment type="caution">
    <text evidence="3">The sequence shown here is derived from an EMBL/GenBank/DDBJ whole genome shotgun (WGS) entry which is preliminary data.</text>
</comment>
<evidence type="ECO:0000259" key="2">
    <source>
        <dbReference type="PROSITE" id="PS50026"/>
    </source>
</evidence>
<dbReference type="Pfam" id="PF00008">
    <property type="entry name" value="EGF"/>
    <property type="match status" value="1"/>
</dbReference>
<dbReference type="Proteomes" id="UP000291343">
    <property type="component" value="Unassembled WGS sequence"/>
</dbReference>
<feature type="disulfide bond" evidence="1">
    <location>
        <begin position="32"/>
        <end position="41"/>
    </location>
</feature>
<keyword evidence="1" id="KW-0245">EGF-like domain</keyword>
<dbReference type="Gene3D" id="2.10.25.10">
    <property type="entry name" value="Laminin"/>
    <property type="match status" value="1"/>
</dbReference>
<sequence length="66" mass="7142">MTSPTPLWCSSAPCYNGGTCVEEAAGFYSCQCAPAFTGGRCETLVKCSHKPCQHAVNCDDYYVQPR</sequence>
<keyword evidence="4" id="KW-1185">Reference proteome</keyword>
<dbReference type="AlphaFoldDB" id="A0A482WU10"/>
<dbReference type="PROSITE" id="PS00022">
    <property type="entry name" value="EGF_1"/>
    <property type="match status" value="1"/>
</dbReference>
<keyword evidence="1" id="KW-1015">Disulfide bond</keyword>
<gene>
    <name evidence="3" type="ORF">LSTR_LSTR017230</name>
</gene>
<evidence type="ECO:0000256" key="1">
    <source>
        <dbReference type="PROSITE-ProRule" id="PRU00076"/>
    </source>
</evidence>
<dbReference type="SMART" id="SM00181">
    <property type="entry name" value="EGF"/>
    <property type="match status" value="1"/>
</dbReference>
<dbReference type="EMBL" id="QKKF02025307">
    <property type="protein sequence ID" value="RZF37089.1"/>
    <property type="molecule type" value="Genomic_DNA"/>
</dbReference>
<reference evidence="3 4" key="1">
    <citation type="journal article" date="2017" name="Gigascience">
        <title>Genome sequence of the small brown planthopper, Laodelphax striatellus.</title>
        <authorList>
            <person name="Zhu J."/>
            <person name="Jiang F."/>
            <person name="Wang X."/>
            <person name="Yang P."/>
            <person name="Bao Y."/>
            <person name="Zhao W."/>
            <person name="Wang W."/>
            <person name="Lu H."/>
            <person name="Wang Q."/>
            <person name="Cui N."/>
            <person name="Li J."/>
            <person name="Chen X."/>
            <person name="Luo L."/>
            <person name="Yu J."/>
            <person name="Kang L."/>
            <person name="Cui F."/>
        </authorList>
    </citation>
    <scope>NUCLEOTIDE SEQUENCE [LARGE SCALE GENOMIC DNA]</scope>
    <source>
        <strain evidence="3">Lst14</strain>
    </source>
</reference>
<dbReference type="PRINTS" id="PR00010">
    <property type="entry name" value="EGFBLOOD"/>
</dbReference>
<dbReference type="OrthoDB" id="283575at2759"/>
<comment type="caution">
    <text evidence="1">Lacks conserved residue(s) required for the propagation of feature annotation.</text>
</comment>
<dbReference type="SMR" id="A0A482WU10"/>
<proteinExistence type="predicted"/>
<protein>
    <recommendedName>
        <fullName evidence="2">EGF-like domain-containing protein</fullName>
    </recommendedName>
</protein>
<dbReference type="InParanoid" id="A0A482WU10"/>
<name>A0A482WU10_LAOST</name>
<dbReference type="InterPro" id="IPR000742">
    <property type="entry name" value="EGF"/>
</dbReference>
<dbReference type="STRING" id="195883.A0A482WU10"/>